<reference evidence="2" key="1">
    <citation type="submission" date="2022-11" db="UniProtKB">
        <authorList>
            <consortium name="WormBaseParasite"/>
        </authorList>
    </citation>
    <scope>IDENTIFICATION</scope>
</reference>
<dbReference type="Proteomes" id="UP000887563">
    <property type="component" value="Unplaced"/>
</dbReference>
<evidence type="ECO:0000313" key="2">
    <source>
        <dbReference type="WBParaSite" id="Minc3s01609g25076"/>
    </source>
</evidence>
<evidence type="ECO:0000313" key="1">
    <source>
        <dbReference type="Proteomes" id="UP000887563"/>
    </source>
</evidence>
<accession>A0A914MF49</accession>
<dbReference type="AlphaFoldDB" id="A0A914MF49"/>
<name>A0A914MF49_MELIC</name>
<keyword evidence="1" id="KW-1185">Reference proteome</keyword>
<protein>
    <submittedName>
        <fullName evidence="2">Uncharacterized protein</fullName>
    </submittedName>
</protein>
<dbReference type="WBParaSite" id="Minc3s01609g25076">
    <property type="protein sequence ID" value="Minc3s01609g25076"/>
    <property type="gene ID" value="Minc3s01609g25076"/>
</dbReference>
<organism evidence="1 2">
    <name type="scientific">Meloidogyne incognita</name>
    <name type="common">Southern root-knot nematode worm</name>
    <name type="synonym">Oxyuris incognita</name>
    <dbReference type="NCBI Taxonomy" id="6306"/>
    <lineage>
        <taxon>Eukaryota</taxon>
        <taxon>Metazoa</taxon>
        <taxon>Ecdysozoa</taxon>
        <taxon>Nematoda</taxon>
        <taxon>Chromadorea</taxon>
        <taxon>Rhabditida</taxon>
        <taxon>Tylenchina</taxon>
        <taxon>Tylenchomorpha</taxon>
        <taxon>Tylenchoidea</taxon>
        <taxon>Meloidogynidae</taxon>
        <taxon>Meloidogyninae</taxon>
        <taxon>Meloidogyne</taxon>
        <taxon>Meloidogyne incognita group</taxon>
    </lineage>
</organism>
<sequence>MVIVIKNVKKGKKKINKERRVVLEQLFCGLKNIPLPFLQEINVDFVKEWQQQINNNRQKQQQILF</sequence>
<proteinExistence type="predicted"/>